<feature type="region of interest" description="Disordered" evidence="8">
    <location>
        <begin position="1254"/>
        <end position="1276"/>
    </location>
</feature>
<evidence type="ECO:0000256" key="2">
    <source>
        <dbReference type="ARBA" id="ARBA00005585"/>
    </source>
</evidence>
<evidence type="ECO:0000256" key="4">
    <source>
        <dbReference type="ARBA" id="ARBA00022989"/>
    </source>
</evidence>
<dbReference type="Gene3D" id="1.20.1640.10">
    <property type="entry name" value="Multidrug efflux transporter AcrB transmembrane domain"/>
    <property type="match status" value="2"/>
</dbReference>
<keyword evidence="4 9" id="KW-1133">Transmembrane helix</keyword>
<feature type="transmembrane region" description="Helical" evidence="9">
    <location>
        <begin position="451"/>
        <end position="476"/>
    </location>
</feature>
<dbReference type="AlphaFoldDB" id="A0A673YN64"/>
<proteinExistence type="inferred from homology"/>
<feature type="transmembrane region" description="Helical" evidence="9">
    <location>
        <begin position="1053"/>
        <end position="1072"/>
    </location>
</feature>
<dbReference type="FunFam" id="1.20.1640.10:FF:000007">
    <property type="entry name" value="Protein patched homolog 1"/>
    <property type="match status" value="1"/>
</dbReference>
<evidence type="ECO:0000256" key="8">
    <source>
        <dbReference type="SAM" id="MobiDB-lite"/>
    </source>
</evidence>
<keyword evidence="7" id="KW-0325">Glycoprotein</keyword>
<dbReference type="GO" id="GO:0005119">
    <property type="term" value="F:smoothened binding"/>
    <property type="evidence" value="ECO:0007669"/>
    <property type="project" value="TreeGrafter"/>
</dbReference>
<feature type="transmembrane region" description="Helical" evidence="9">
    <location>
        <begin position="482"/>
        <end position="503"/>
    </location>
</feature>
<feature type="transmembrane region" description="Helical" evidence="9">
    <location>
        <begin position="420"/>
        <end position="439"/>
    </location>
</feature>
<sequence>MASDPRVPGAGVFGDLPPNYMRSPPPVNSDLLRRPSYCHAAFALKQISKGKAVGQKAPLWVRARFQALLFSLGCHIQRHCGKVLFIGLLVFSALSVGLRVAAIETDIEQLWVEAGSRVSRELRYTKEKQGEESVFTSQMLIQTPKQEGTNILTQGALLLHLEAALSASKVQVSLFGKSWDLNKICYKSGVPIIENVMIERMIDKLFPCMIVTPLDCFWEGAKLQGGSAYLPGMPDIQWMNLDPLKLMEELSQFTSLEGFREMLDKAQVGHAYMNRPCLDPNDPECPLSAPNKDLRESPDIAGRLQGGCHGFSKKFMHWQEELILGGRVKDTQNALQSAEALQTMFLLMSPKQLYEHFKDDYEIHDINWNEDKATAILESWQRKFVEVAHGSIPQNSTSEIHAFSTTTLNDIMKSFSDVSVIRVAGGYLLMLAYACVTMLRWDCAKSQGAVGLAGVLLVALSVAAGLGLCSLLGLSFNAATTQVLPFLALGIGVDDMFLLAHSFTETGINIPFKERTGDCLRRTGTSVALTSINNMIAFFMAALVPIPALRAFSLQAAIIVVFNFAMVLLIFPAILSLDLHRREDKRLDILCCFYSPCSSRVIQIQPQEFSDANDNTTTTTHSHAPGTQTTTTYTGSTIITSTQITTTVQAFTQCDAAGQHIVTILPPTSQISTSPPSVVVASSPVPPSPTDSYGSQLFSPSSSTRDLLAQMDESKEARECVPLPFFRWNLSSFARDKYAPLLLKPESKVVVVVLFVALLGLSLYGTTMVHDGLYLTDIVPRDTKEYDFINAQFKYFSFYNMYLVTMDGFDYARSQRLLIQLHNSFISVKYVVKDSDQQLPRMWLHYFQDWLRGLQAAFDADWESGRITWDNYRNGTEDGVLAYKLLIQTGSKKDPFNYNQLTSRRLMNEEGLIHPEVFYIYLTVWVSNDPLGYAASQGNFYPQPREWIHDKYDTTGENLRIPAAEPLEFAQFPFYLNGLRQASDFIESIESVRAICEEFTRKGVLNYPNGYPFLFWEQYIGLRHWFLLAVSVVLACTFLVCAILLLNPWTAGIIVFILAMMTVELFGIMGLIGIKLSAIPVVILIASVGIGVEFTVHIALAFLTAIGNRNRRSAVALEHMFAPVIDGAISTLLGVLMLAGSEFDFILRYFFAVLAILTVLGILNGLVLLPVLLSLMGPPPEVTPADNGSRLPTPSPEPLPPPMTHHGYYGGHGPQGPRQQAFSESSDSEYYSETTTTSGIGEEYKYCDRSPYITPPTSHILLEDSKNPSFPKLTVR</sequence>
<dbReference type="Ensembl" id="ENSSTUT00000037538.1">
    <property type="protein sequence ID" value="ENSSTUP00000035912.1"/>
    <property type="gene ID" value="ENSSTUG00000013955.1"/>
</dbReference>
<feature type="region of interest" description="Disordered" evidence="8">
    <location>
        <begin position="1183"/>
        <end position="1237"/>
    </location>
</feature>
<dbReference type="GO" id="GO:0045879">
    <property type="term" value="P:negative regulation of smoothened signaling pathway"/>
    <property type="evidence" value="ECO:0007669"/>
    <property type="project" value="TreeGrafter"/>
</dbReference>
<keyword evidence="12" id="KW-1185">Reference proteome</keyword>
<feature type="transmembrane region" description="Helical" evidence="9">
    <location>
        <begin position="552"/>
        <end position="577"/>
    </location>
</feature>
<feature type="transmembrane region" description="Helical" evidence="9">
    <location>
        <begin position="749"/>
        <end position="769"/>
    </location>
</feature>
<reference evidence="11" key="2">
    <citation type="submission" date="2025-09" db="UniProtKB">
        <authorList>
            <consortium name="Ensembl"/>
        </authorList>
    </citation>
    <scope>IDENTIFICATION</scope>
</reference>
<dbReference type="PANTHER" id="PTHR46022">
    <property type="entry name" value="PROTEIN PATCHED"/>
    <property type="match status" value="1"/>
</dbReference>
<evidence type="ECO:0000256" key="7">
    <source>
        <dbReference type="ARBA" id="ARBA00023180"/>
    </source>
</evidence>
<dbReference type="PROSITE" id="PS50156">
    <property type="entry name" value="SSD"/>
    <property type="match status" value="1"/>
</dbReference>
<reference evidence="11" key="1">
    <citation type="submission" date="2025-08" db="UniProtKB">
        <authorList>
            <consortium name="Ensembl"/>
        </authorList>
    </citation>
    <scope>IDENTIFICATION</scope>
</reference>
<dbReference type="InterPro" id="IPR004766">
    <property type="entry name" value="TM_rcpt_patched"/>
</dbReference>
<dbReference type="GO" id="GO:0008158">
    <property type="term" value="F:hedgehog receptor activity"/>
    <property type="evidence" value="ECO:0007669"/>
    <property type="project" value="InterPro"/>
</dbReference>
<comment type="subcellular location">
    <subcellularLocation>
        <location evidence="1">Membrane</location>
        <topology evidence="1">Multi-pass membrane protein</topology>
    </subcellularLocation>
</comment>
<accession>A0A673YN64</accession>
<dbReference type="NCBIfam" id="TIGR00918">
    <property type="entry name" value="2A060602"/>
    <property type="match status" value="1"/>
</dbReference>
<feature type="transmembrane region" description="Helical" evidence="9">
    <location>
        <begin position="1146"/>
        <end position="1169"/>
    </location>
</feature>
<feature type="transmembrane region" description="Helical" evidence="9">
    <location>
        <begin position="1115"/>
        <end position="1140"/>
    </location>
</feature>
<dbReference type="GO" id="GO:0097108">
    <property type="term" value="F:hedgehog family protein binding"/>
    <property type="evidence" value="ECO:0007669"/>
    <property type="project" value="TreeGrafter"/>
</dbReference>
<dbReference type="GO" id="GO:0005886">
    <property type="term" value="C:plasma membrane"/>
    <property type="evidence" value="ECO:0007669"/>
    <property type="project" value="TreeGrafter"/>
</dbReference>
<keyword evidence="5 9" id="KW-0472">Membrane</keyword>
<comment type="similarity">
    <text evidence="2">Belongs to the patched family.</text>
</comment>
<evidence type="ECO:0000256" key="5">
    <source>
        <dbReference type="ARBA" id="ARBA00023136"/>
    </source>
</evidence>
<feature type="transmembrane region" description="Helical" evidence="9">
    <location>
        <begin position="1078"/>
        <end position="1103"/>
    </location>
</feature>
<dbReference type="InterPro" id="IPR000731">
    <property type="entry name" value="SSD"/>
</dbReference>
<dbReference type="SUPFAM" id="SSF82866">
    <property type="entry name" value="Multidrug efflux transporter AcrB transmembrane domain"/>
    <property type="match status" value="2"/>
</dbReference>
<gene>
    <name evidence="11" type="primary">PTCH2</name>
    <name evidence="11" type="synonym">LOC115169769</name>
</gene>
<keyword evidence="6" id="KW-0675">Receptor</keyword>
<protein>
    <submittedName>
        <fullName evidence="11">Patched 2</fullName>
    </submittedName>
</protein>
<evidence type="ECO:0000256" key="3">
    <source>
        <dbReference type="ARBA" id="ARBA00022692"/>
    </source>
</evidence>
<evidence type="ECO:0000256" key="6">
    <source>
        <dbReference type="ARBA" id="ARBA00023170"/>
    </source>
</evidence>
<dbReference type="Proteomes" id="UP000472277">
    <property type="component" value="Chromosome 31"/>
</dbReference>
<dbReference type="InterPro" id="IPR053958">
    <property type="entry name" value="HMGCR/SNAP/NPC1-like_SSD"/>
</dbReference>
<evidence type="ECO:0000256" key="9">
    <source>
        <dbReference type="SAM" id="Phobius"/>
    </source>
</evidence>
<dbReference type="Pfam" id="PF12349">
    <property type="entry name" value="Sterol-sensing"/>
    <property type="match status" value="1"/>
</dbReference>
<evidence type="ECO:0000313" key="11">
    <source>
        <dbReference type="Ensembl" id="ENSSTUP00000035912.1"/>
    </source>
</evidence>
<feature type="transmembrane region" description="Helical" evidence="9">
    <location>
        <begin position="1025"/>
        <end position="1046"/>
    </location>
</feature>
<evidence type="ECO:0000313" key="12">
    <source>
        <dbReference type="Proteomes" id="UP000472277"/>
    </source>
</evidence>
<feature type="domain" description="SSD" evidence="10">
    <location>
        <begin position="419"/>
        <end position="577"/>
    </location>
</feature>
<evidence type="ECO:0000259" key="10">
    <source>
        <dbReference type="PROSITE" id="PS50156"/>
    </source>
</evidence>
<evidence type="ECO:0000256" key="1">
    <source>
        <dbReference type="ARBA" id="ARBA00004141"/>
    </source>
</evidence>
<name>A0A673YN64_SALTR</name>
<organism evidence="11 12">
    <name type="scientific">Salmo trutta</name>
    <name type="common">Brown trout</name>
    <dbReference type="NCBI Taxonomy" id="8032"/>
    <lineage>
        <taxon>Eukaryota</taxon>
        <taxon>Metazoa</taxon>
        <taxon>Chordata</taxon>
        <taxon>Craniata</taxon>
        <taxon>Vertebrata</taxon>
        <taxon>Euteleostomi</taxon>
        <taxon>Actinopterygii</taxon>
        <taxon>Neopterygii</taxon>
        <taxon>Teleostei</taxon>
        <taxon>Protacanthopterygii</taxon>
        <taxon>Salmoniformes</taxon>
        <taxon>Salmonidae</taxon>
        <taxon>Salmoninae</taxon>
        <taxon>Salmo</taxon>
    </lineage>
</organism>
<feature type="compositionally biased region" description="Low complexity" evidence="8">
    <location>
        <begin position="1223"/>
        <end position="1237"/>
    </location>
</feature>
<keyword evidence="3 9" id="KW-0812">Transmembrane</keyword>
<dbReference type="GeneTree" id="ENSGT00940000159901"/>
<dbReference type="FunFam" id="1.20.1640.10:FF:000003">
    <property type="entry name" value="protein patched homolog 1"/>
    <property type="match status" value="1"/>
</dbReference>
<feature type="transmembrane region" description="Helical" evidence="9">
    <location>
        <begin position="524"/>
        <end position="546"/>
    </location>
</feature>
<feature type="compositionally biased region" description="Pro residues" evidence="8">
    <location>
        <begin position="1193"/>
        <end position="1203"/>
    </location>
</feature>
<feature type="region of interest" description="Disordered" evidence="8">
    <location>
        <begin position="675"/>
        <end position="699"/>
    </location>
</feature>
<dbReference type="PANTHER" id="PTHR46022:SF3">
    <property type="entry name" value="PROTEIN PATCHED HOMOLOG 2"/>
    <property type="match status" value="1"/>
</dbReference>